<evidence type="ECO:0000256" key="1">
    <source>
        <dbReference type="ARBA" id="ARBA00005384"/>
    </source>
</evidence>
<dbReference type="RefSeq" id="WP_349544667.1">
    <property type="nucleotide sequence ID" value="NZ_JAOALG010000002.1"/>
</dbReference>
<dbReference type="SMART" id="SM00345">
    <property type="entry name" value="HTH_GNTR"/>
    <property type="match status" value="1"/>
</dbReference>
<dbReference type="Pfam" id="PF00392">
    <property type="entry name" value="GntR"/>
    <property type="match status" value="1"/>
</dbReference>
<keyword evidence="3" id="KW-0805">Transcription regulation</keyword>
<evidence type="ECO:0000259" key="6">
    <source>
        <dbReference type="PROSITE" id="PS50949"/>
    </source>
</evidence>
<keyword evidence="5" id="KW-0804">Transcription</keyword>
<feature type="domain" description="HTH gntR-type" evidence="6">
    <location>
        <begin position="14"/>
        <end position="82"/>
    </location>
</feature>
<proteinExistence type="inferred from homology"/>
<dbReference type="Gene3D" id="1.10.10.10">
    <property type="entry name" value="Winged helix-like DNA-binding domain superfamily/Winged helix DNA-binding domain"/>
    <property type="match status" value="1"/>
</dbReference>
<accession>A0ABV1LUB8</accession>
<dbReference type="CDD" id="cd00609">
    <property type="entry name" value="AAT_like"/>
    <property type="match status" value="1"/>
</dbReference>
<keyword evidence="7" id="KW-0032">Aminotransferase</keyword>
<evidence type="ECO:0000313" key="7">
    <source>
        <dbReference type="EMBL" id="MEQ5842919.1"/>
    </source>
</evidence>
<dbReference type="InterPro" id="IPR000524">
    <property type="entry name" value="Tscrpt_reg_HTH_GntR"/>
</dbReference>
<comment type="caution">
    <text evidence="7">The sequence shown here is derived from an EMBL/GenBank/DDBJ whole genome shotgun (WGS) entry which is preliminary data.</text>
</comment>
<sequence length="456" mass="49047">MNNKWIPETRDPNTPKYQALVSSIEVAITTGGLRAGEKLPSNREISEQFGVTVATVSRAMGEAVRRGLVETRVGSGTFVCDTTDPTPQFDNVVADLSLNTLPTAVVNSILAKAMNRLPADALQESLFSYRSYVPSQNHRQLAAGWLVTPSGTASSSRLLCTAGVHQGLLAAFKTLLRPGDSAICEALTYTGIKRIAEYSNIDLTAAQCDEGGVIPESVDEVLKRTKAKVIVLTPTMHNPTTATLSLSRREALVKVIRSNDAVLIEDGVNVPLANDGLPTLTSLMPDRSVYLTGLSKCVASGFRLGYALVPEIYFHPFHEALVSTQWIGPGVYSALAESILGDGSLAECIELHRKEARERASLARRFISGVRETESTAYHVWVPVATVAQVNDFCTRAQQAGVRVSPGPHFAVAADTTQVGYRISLGTVGAREDIERALRVLARVSDVPNTSFATLI</sequence>
<keyword evidence="7" id="KW-0808">Transferase</keyword>
<gene>
    <name evidence="7" type="ORF">N0A02_26030</name>
</gene>
<dbReference type="InterPro" id="IPR015424">
    <property type="entry name" value="PyrdxlP-dep_Trfase"/>
</dbReference>
<evidence type="ECO:0000256" key="4">
    <source>
        <dbReference type="ARBA" id="ARBA00023125"/>
    </source>
</evidence>
<dbReference type="PROSITE" id="PS50949">
    <property type="entry name" value="HTH_GNTR"/>
    <property type="match status" value="1"/>
</dbReference>
<evidence type="ECO:0000256" key="3">
    <source>
        <dbReference type="ARBA" id="ARBA00023015"/>
    </source>
</evidence>
<dbReference type="CDD" id="cd07377">
    <property type="entry name" value="WHTH_GntR"/>
    <property type="match status" value="1"/>
</dbReference>
<dbReference type="GO" id="GO:0008483">
    <property type="term" value="F:transaminase activity"/>
    <property type="evidence" value="ECO:0007669"/>
    <property type="project" value="UniProtKB-KW"/>
</dbReference>
<evidence type="ECO:0000256" key="5">
    <source>
        <dbReference type="ARBA" id="ARBA00023163"/>
    </source>
</evidence>
<dbReference type="InterPro" id="IPR036390">
    <property type="entry name" value="WH_DNA-bd_sf"/>
</dbReference>
<keyword evidence="8" id="KW-1185">Reference proteome</keyword>
<dbReference type="Gene3D" id="3.40.640.10">
    <property type="entry name" value="Type I PLP-dependent aspartate aminotransferase-like (Major domain)"/>
    <property type="match status" value="1"/>
</dbReference>
<comment type="similarity">
    <text evidence="1">In the C-terminal section; belongs to the class-I pyridoxal-phosphate-dependent aminotransferase family.</text>
</comment>
<name>A0ABV1LUB8_9BURK</name>
<dbReference type="InterPro" id="IPR004839">
    <property type="entry name" value="Aminotransferase_I/II_large"/>
</dbReference>
<dbReference type="Proteomes" id="UP001469089">
    <property type="component" value="Unassembled WGS sequence"/>
</dbReference>
<keyword evidence="2" id="KW-0663">Pyridoxal phosphate</keyword>
<dbReference type="InterPro" id="IPR051446">
    <property type="entry name" value="HTH_trans_reg/aminotransferase"/>
</dbReference>
<evidence type="ECO:0000313" key="8">
    <source>
        <dbReference type="Proteomes" id="UP001469089"/>
    </source>
</evidence>
<dbReference type="SUPFAM" id="SSF46785">
    <property type="entry name" value="Winged helix' DNA-binding domain"/>
    <property type="match status" value="1"/>
</dbReference>
<protein>
    <submittedName>
        <fullName evidence="7">PLP-dependent aminotransferase family protein</fullName>
    </submittedName>
</protein>
<dbReference type="SUPFAM" id="SSF53383">
    <property type="entry name" value="PLP-dependent transferases"/>
    <property type="match status" value="1"/>
</dbReference>
<evidence type="ECO:0000256" key="2">
    <source>
        <dbReference type="ARBA" id="ARBA00022898"/>
    </source>
</evidence>
<dbReference type="Gene3D" id="3.90.1150.10">
    <property type="entry name" value="Aspartate Aminotransferase, domain 1"/>
    <property type="match status" value="1"/>
</dbReference>
<dbReference type="PANTHER" id="PTHR46577">
    <property type="entry name" value="HTH-TYPE TRANSCRIPTIONAL REGULATORY PROTEIN GABR"/>
    <property type="match status" value="1"/>
</dbReference>
<dbReference type="PANTHER" id="PTHR46577:SF1">
    <property type="entry name" value="HTH-TYPE TRANSCRIPTIONAL REGULATORY PROTEIN GABR"/>
    <property type="match status" value="1"/>
</dbReference>
<dbReference type="InterPro" id="IPR015422">
    <property type="entry name" value="PyrdxlP-dep_Trfase_small"/>
</dbReference>
<reference evidence="7 8" key="1">
    <citation type="journal article" date="2024" name="Chem. Sci.">
        <title>Discovery of a lagriamide polyketide by integrated genome mining, isotopic labeling, and untargeted metabolomics.</title>
        <authorList>
            <person name="Fergusson C.H."/>
            <person name="Saulog J."/>
            <person name="Paulo B.S."/>
            <person name="Wilson D.M."/>
            <person name="Liu D.Y."/>
            <person name="Morehouse N.J."/>
            <person name="Waterworth S."/>
            <person name="Barkei J."/>
            <person name="Gray C.A."/>
            <person name="Kwan J.C."/>
            <person name="Eustaquio A.S."/>
            <person name="Linington R.G."/>
        </authorList>
    </citation>
    <scope>NUCLEOTIDE SEQUENCE [LARGE SCALE GENOMIC DNA]</scope>
    <source>
        <strain evidence="7 8">RL17-338-BIF-B</strain>
    </source>
</reference>
<keyword evidence="4" id="KW-0238">DNA-binding</keyword>
<dbReference type="InterPro" id="IPR015421">
    <property type="entry name" value="PyrdxlP-dep_Trfase_major"/>
</dbReference>
<dbReference type="InterPro" id="IPR036388">
    <property type="entry name" value="WH-like_DNA-bd_sf"/>
</dbReference>
<dbReference type="Pfam" id="PF00155">
    <property type="entry name" value="Aminotran_1_2"/>
    <property type="match status" value="1"/>
</dbReference>
<dbReference type="EMBL" id="JAOALG010000002">
    <property type="protein sequence ID" value="MEQ5842919.1"/>
    <property type="molecule type" value="Genomic_DNA"/>
</dbReference>
<organism evidence="7 8">
    <name type="scientific">Paraburkholderia acidicola</name>
    <dbReference type="NCBI Taxonomy" id="1912599"/>
    <lineage>
        <taxon>Bacteria</taxon>
        <taxon>Pseudomonadati</taxon>
        <taxon>Pseudomonadota</taxon>
        <taxon>Betaproteobacteria</taxon>
        <taxon>Burkholderiales</taxon>
        <taxon>Burkholderiaceae</taxon>
        <taxon>Paraburkholderia</taxon>
    </lineage>
</organism>